<dbReference type="FunFam" id="3.30.210.10:FF:000002">
    <property type="entry name" value="DNA polymerase"/>
    <property type="match status" value="1"/>
</dbReference>
<dbReference type="Proteomes" id="UP000053097">
    <property type="component" value="Unassembled WGS sequence"/>
</dbReference>
<gene>
    <name evidence="29" type="ORF">DMN91_004796</name>
    <name evidence="28" type="ORF">X777_16780</name>
</gene>
<evidence type="ECO:0000256" key="2">
    <source>
        <dbReference type="ARBA" id="ARBA00004123"/>
    </source>
</evidence>
<dbReference type="AlphaFoldDB" id="A0A026WUA4"/>
<keyword evidence="5" id="KW-0963">Cytoplasm</keyword>
<keyword evidence="4" id="KW-0488">Methylation</keyword>
<dbReference type="InterPro" id="IPR010996">
    <property type="entry name" value="HHH_MUS81"/>
</dbReference>
<reference evidence="29" key="3">
    <citation type="submission" date="2018-07" db="EMBL/GenBank/DDBJ databases">
        <authorList>
            <person name="Mckenzie S.K."/>
            <person name="Kronauer D.J.C."/>
        </authorList>
    </citation>
    <scope>NUCLEOTIDE SEQUENCE</scope>
    <source>
        <strain evidence="29">Clonal line C1</strain>
    </source>
</reference>
<evidence type="ECO:0000256" key="12">
    <source>
        <dbReference type="ARBA" id="ARBA00022842"/>
    </source>
</evidence>
<dbReference type="GO" id="GO:0003677">
    <property type="term" value="F:DNA binding"/>
    <property type="evidence" value="ECO:0007669"/>
    <property type="project" value="UniProtKB-UniRule"/>
</dbReference>
<dbReference type="SMART" id="SM00483">
    <property type="entry name" value="POLXc"/>
    <property type="match status" value="1"/>
</dbReference>
<reference evidence="29 31" key="2">
    <citation type="journal article" date="2018" name="Genome Res.">
        <title>The genomic architecture and molecular evolution of ant odorant receptors.</title>
        <authorList>
            <person name="McKenzie S.K."/>
            <person name="Kronauer D.J.C."/>
        </authorList>
    </citation>
    <scope>NUCLEOTIDE SEQUENCE [LARGE SCALE GENOMIC DNA]</scope>
    <source>
        <strain evidence="29">Clonal line C1</strain>
    </source>
</reference>
<dbReference type="InterPro" id="IPR003583">
    <property type="entry name" value="Hlx-hairpin-Hlx_DNA-bd_motif"/>
</dbReference>
<dbReference type="SUPFAM" id="SSF81585">
    <property type="entry name" value="PsbU/PolX domain-like"/>
    <property type="match status" value="1"/>
</dbReference>
<evidence type="ECO:0000256" key="7">
    <source>
        <dbReference type="ARBA" id="ARBA00022679"/>
    </source>
</evidence>
<protein>
    <recommendedName>
        <fullName evidence="24">DNA polymerase</fullName>
        <ecNumber evidence="24">2.7.7.7</ecNumber>
    </recommendedName>
</protein>
<dbReference type="PRINTS" id="PR00869">
    <property type="entry name" value="DNAPOLX"/>
</dbReference>
<evidence type="ECO:0000256" key="13">
    <source>
        <dbReference type="ARBA" id="ARBA00022843"/>
    </source>
</evidence>
<dbReference type="PANTHER" id="PTHR11276:SF42">
    <property type="entry name" value="DNA POLYMERASE BETA"/>
    <property type="match status" value="1"/>
</dbReference>
<evidence type="ECO:0000256" key="19">
    <source>
        <dbReference type="ARBA" id="ARBA00023242"/>
    </source>
</evidence>
<evidence type="ECO:0000256" key="24">
    <source>
        <dbReference type="RuleBase" id="RU366014"/>
    </source>
</evidence>
<keyword evidence="8 24" id="KW-0548">Nucleotidyltransferase</keyword>
<comment type="function">
    <text evidence="22">Repair polymerase that plays a key role in base-excision repair. During this process, the damaged base is excised by specific DNA glycosylases, the DNA backbone is nicked at the abasic site by an apurinic/apyrimidic (AP) endonuclease, and POLB removes 5'-deoxyribose-phosphate from the preincised AP site acting as a 5'-deoxyribose-phosphate lyase (5'-dRP lyase); through its DNA polymerase activity, it adds one nucleotide to the 3' end of the arising single-nucleotide gap. Conducts 'gap-filling' DNA synthesis in a stepwise distributive fashion rather than in a processive fashion as for other DNA polymerases. It is also able to cleave sugar-phosphate bonds 3' to an intact AP site, acting as an AP lyase.</text>
</comment>
<evidence type="ECO:0000256" key="6">
    <source>
        <dbReference type="ARBA" id="ARBA00022634"/>
    </source>
</evidence>
<feature type="domain" description="DNA-directed DNA polymerase X" evidence="27">
    <location>
        <begin position="6"/>
        <end position="328"/>
    </location>
</feature>
<keyword evidence="19 24" id="KW-0539">Nucleus</keyword>
<dbReference type="Pfam" id="PF14792">
    <property type="entry name" value="DNA_pol_B_palm"/>
    <property type="match status" value="1"/>
</dbReference>
<feature type="transmembrane region" description="Helical" evidence="25">
    <location>
        <begin position="257"/>
        <end position="276"/>
    </location>
</feature>
<dbReference type="EMBL" id="KK107102">
    <property type="protein sequence ID" value="EZA59610.1"/>
    <property type="molecule type" value="Genomic_DNA"/>
</dbReference>
<dbReference type="GO" id="GO:0046872">
    <property type="term" value="F:metal ion binding"/>
    <property type="evidence" value="ECO:0007669"/>
    <property type="project" value="UniProtKB-UniRule"/>
</dbReference>
<dbReference type="InterPro" id="IPR043519">
    <property type="entry name" value="NT_sf"/>
</dbReference>
<evidence type="ECO:0000256" key="15">
    <source>
        <dbReference type="ARBA" id="ARBA00023053"/>
    </source>
</evidence>
<dbReference type="GO" id="GO:0140078">
    <property type="term" value="F:class I DNA-(apurinic or apyrimidinic site) endonuclease activity"/>
    <property type="evidence" value="ECO:0007669"/>
    <property type="project" value="UniProtKB-EC"/>
</dbReference>
<feature type="domain" description="Helix-hairpin-helix DNA-binding motif class 1" evidence="26">
    <location>
        <begin position="94"/>
        <end position="113"/>
    </location>
</feature>
<evidence type="ECO:0000313" key="30">
    <source>
        <dbReference type="Proteomes" id="UP000053097"/>
    </source>
</evidence>
<evidence type="ECO:0000256" key="5">
    <source>
        <dbReference type="ARBA" id="ARBA00022490"/>
    </source>
</evidence>
<comment type="function">
    <text evidence="24">DNA polymerase that functions in several pathways of DNA repair. Involved in base excision repair (BER) responsible for repair of lesions that give rise to abasic (AP) sites in DNA. Also contributes to DNA double-strand break repair by non-homologous end joining and homologous recombination. Has both template-dependent and template-independent (terminal transferase) DNA polymerase activities. Has also a 5'-deoxyribose-5-phosphate lyase (dRP lyase) activity.</text>
</comment>
<keyword evidence="6" id="KW-0237">DNA synthesis</keyword>
<dbReference type="InterPro" id="IPR002008">
    <property type="entry name" value="DNA_pol_X_beta-like"/>
</dbReference>
<dbReference type="Proteomes" id="UP000279307">
    <property type="component" value="Chromosome 5"/>
</dbReference>
<keyword evidence="17 24" id="KW-0234">DNA repair</keyword>
<dbReference type="InterPro" id="IPR029398">
    <property type="entry name" value="PolB_thumb"/>
</dbReference>
<dbReference type="PANTHER" id="PTHR11276">
    <property type="entry name" value="DNA POLYMERASE TYPE-X FAMILY MEMBER"/>
    <property type="match status" value="1"/>
</dbReference>
<evidence type="ECO:0000256" key="18">
    <source>
        <dbReference type="ARBA" id="ARBA00023239"/>
    </source>
</evidence>
<accession>A0A026WUA4</accession>
<dbReference type="InterPro" id="IPR018944">
    <property type="entry name" value="DNA_pol_lambd_fingers_domain"/>
</dbReference>
<evidence type="ECO:0000313" key="29">
    <source>
        <dbReference type="EMBL" id="RLU22518.1"/>
    </source>
</evidence>
<dbReference type="Gene3D" id="1.10.150.20">
    <property type="entry name" value="5' to 3' exonuclease, C-terminal subdomain"/>
    <property type="match status" value="1"/>
</dbReference>
<dbReference type="SMART" id="SM00278">
    <property type="entry name" value="HhH1"/>
    <property type="match status" value="2"/>
</dbReference>
<dbReference type="EMBL" id="QOIP01000005">
    <property type="protein sequence ID" value="RLU22518.1"/>
    <property type="molecule type" value="Genomic_DNA"/>
</dbReference>
<keyword evidence="12" id="KW-0460">Magnesium</keyword>
<evidence type="ECO:0000259" key="26">
    <source>
        <dbReference type="SMART" id="SM00278"/>
    </source>
</evidence>
<keyword evidence="15" id="KW-0915">Sodium</keyword>
<dbReference type="Pfam" id="PF10391">
    <property type="entry name" value="DNA_pol_lambd_f"/>
    <property type="match status" value="1"/>
</dbReference>
<evidence type="ECO:0000256" key="4">
    <source>
        <dbReference type="ARBA" id="ARBA00022481"/>
    </source>
</evidence>
<evidence type="ECO:0000256" key="14">
    <source>
        <dbReference type="ARBA" id="ARBA00022932"/>
    </source>
</evidence>
<dbReference type="InterPro" id="IPR022312">
    <property type="entry name" value="DNA_pol_X"/>
</dbReference>
<comment type="catalytic activity">
    <reaction evidence="20">
        <text>2'-deoxyribonucleotide-(2'-deoxyribose 5'-phosphate)-2'-deoxyribonucleotide-DNA = a 3'-end 2'-deoxyribonucleotide-(2,3-dehydro-2,3-deoxyribose 5'-phosphate)-DNA + a 5'-end 5'-phospho-2'-deoxyribonucleoside-DNA + H(+)</text>
        <dbReference type="Rhea" id="RHEA:66592"/>
        <dbReference type="Rhea" id="RHEA-COMP:13180"/>
        <dbReference type="Rhea" id="RHEA-COMP:16897"/>
        <dbReference type="Rhea" id="RHEA-COMP:17067"/>
        <dbReference type="ChEBI" id="CHEBI:15378"/>
        <dbReference type="ChEBI" id="CHEBI:136412"/>
        <dbReference type="ChEBI" id="CHEBI:157695"/>
        <dbReference type="ChEBI" id="CHEBI:167181"/>
        <dbReference type="EC" id="4.2.99.18"/>
    </reaction>
</comment>
<evidence type="ECO:0000256" key="9">
    <source>
        <dbReference type="ARBA" id="ARBA00022705"/>
    </source>
</evidence>
<dbReference type="InterPro" id="IPR037160">
    <property type="entry name" value="DNA_Pol_thumb_sf"/>
</dbReference>
<dbReference type="Gene3D" id="3.30.460.10">
    <property type="entry name" value="Beta Polymerase, domain 2"/>
    <property type="match status" value="1"/>
</dbReference>
<evidence type="ECO:0000256" key="11">
    <source>
        <dbReference type="ARBA" id="ARBA00022763"/>
    </source>
</evidence>
<dbReference type="Gene3D" id="3.30.210.10">
    <property type="entry name" value="DNA polymerase, thumb domain"/>
    <property type="match status" value="1"/>
</dbReference>
<dbReference type="SUPFAM" id="SSF81301">
    <property type="entry name" value="Nucleotidyltransferase"/>
    <property type="match status" value="1"/>
</dbReference>
<evidence type="ECO:0000256" key="16">
    <source>
        <dbReference type="ARBA" id="ARBA00023125"/>
    </source>
</evidence>
<keyword evidence="11 24" id="KW-0227">DNA damage</keyword>
<keyword evidence="25" id="KW-0472">Membrane</keyword>
<keyword evidence="9" id="KW-0235">DNA replication</keyword>
<evidence type="ECO:0000256" key="25">
    <source>
        <dbReference type="SAM" id="Phobius"/>
    </source>
</evidence>
<feature type="domain" description="Helix-hairpin-helix DNA-binding motif class 1" evidence="26">
    <location>
        <begin position="53"/>
        <end position="72"/>
    </location>
</feature>
<evidence type="ECO:0000256" key="20">
    <source>
        <dbReference type="ARBA" id="ARBA00044632"/>
    </source>
</evidence>
<evidence type="ECO:0000256" key="10">
    <source>
        <dbReference type="ARBA" id="ARBA00022723"/>
    </source>
</evidence>
<evidence type="ECO:0000256" key="21">
    <source>
        <dbReference type="ARBA" id="ARBA00044678"/>
    </source>
</evidence>
<evidence type="ECO:0000313" key="31">
    <source>
        <dbReference type="Proteomes" id="UP000279307"/>
    </source>
</evidence>
<comment type="subcellular location">
    <subcellularLocation>
        <location evidence="3">Cytoplasm</location>
    </subcellularLocation>
    <subcellularLocation>
        <location evidence="2 24">Nucleus</location>
    </subcellularLocation>
</comment>
<dbReference type="InterPro" id="IPR028207">
    <property type="entry name" value="DNA_pol_B_palm_palm"/>
</dbReference>
<evidence type="ECO:0000313" key="28">
    <source>
        <dbReference type="EMBL" id="EZA59610.1"/>
    </source>
</evidence>
<dbReference type="CDD" id="cd00141">
    <property type="entry name" value="NT_POLXc"/>
    <property type="match status" value="1"/>
</dbReference>
<keyword evidence="13" id="KW-0832">Ubl conjugation</keyword>
<keyword evidence="10" id="KW-0479">Metal-binding</keyword>
<dbReference type="STRING" id="2015173.A0A026WUA4"/>
<proteinExistence type="inferred from homology"/>
<dbReference type="SUPFAM" id="SSF47802">
    <property type="entry name" value="DNA polymerase beta, N-terminal domain-like"/>
    <property type="match status" value="1"/>
</dbReference>
<keyword evidence="25" id="KW-1133">Transmembrane helix</keyword>
<dbReference type="Pfam" id="PF14716">
    <property type="entry name" value="HHH_8"/>
    <property type="match status" value="1"/>
</dbReference>
<comment type="similarity">
    <text evidence="24">Belongs to the DNA polymerase type-X family.</text>
</comment>
<dbReference type="GO" id="GO:0005634">
    <property type="term" value="C:nucleus"/>
    <property type="evidence" value="ECO:0007669"/>
    <property type="project" value="UniProtKB-SubCell"/>
</dbReference>
<dbReference type="PRINTS" id="PR00870">
    <property type="entry name" value="DNAPOLXBETA"/>
</dbReference>
<dbReference type="Pfam" id="PF14791">
    <property type="entry name" value="DNA_pol_B_thumb"/>
    <property type="match status" value="1"/>
</dbReference>
<name>A0A026WUA4_OOCBI</name>
<keyword evidence="7 24" id="KW-0808">Transferase</keyword>
<dbReference type="GO" id="GO:0006303">
    <property type="term" value="P:double-strand break repair via nonhomologous end joining"/>
    <property type="evidence" value="ECO:0007669"/>
    <property type="project" value="TreeGrafter"/>
</dbReference>
<keyword evidence="25" id="KW-0812">Transmembrane</keyword>
<dbReference type="OrthoDB" id="205514at2759"/>
<dbReference type="GO" id="GO:0003887">
    <property type="term" value="F:DNA-directed DNA polymerase activity"/>
    <property type="evidence" value="ECO:0007669"/>
    <property type="project" value="UniProtKB-UniRule"/>
</dbReference>
<evidence type="ECO:0000256" key="17">
    <source>
        <dbReference type="ARBA" id="ARBA00023204"/>
    </source>
</evidence>
<dbReference type="InterPro" id="IPR002054">
    <property type="entry name" value="DNA-dir_DNA_pol_X"/>
</dbReference>
<evidence type="ECO:0000256" key="1">
    <source>
        <dbReference type="ARBA" id="ARBA00001946"/>
    </source>
</evidence>
<evidence type="ECO:0000256" key="22">
    <source>
        <dbReference type="ARBA" id="ARBA00045548"/>
    </source>
</evidence>
<comment type="cofactor">
    <cofactor evidence="1">
        <name>Mg(2+)</name>
        <dbReference type="ChEBI" id="CHEBI:18420"/>
    </cofactor>
</comment>
<evidence type="ECO:0000259" key="27">
    <source>
        <dbReference type="SMART" id="SM00483"/>
    </source>
</evidence>
<comment type="catalytic activity">
    <reaction evidence="23 24">
        <text>DNA(n) + a 2'-deoxyribonucleoside 5'-triphosphate = DNA(n+1) + diphosphate</text>
        <dbReference type="Rhea" id="RHEA:22508"/>
        <dbReference type="Rhea" id="RHEA-COMP:17339"/>
        <dbReference type="Rhea" id="RHEA-COMP:17340"/>
        <dbReference type="ChEBI" id="CHEBI:33019"/>
        <dbReference type="ChEBI" id="CHEBI:61560"/>
        <dbReference type="ChEBI" id="CHEBI:173112"/>
        <dbReference type="EC" id="2.7.7.7"/>
    </reaction>
</comment>
<keyword evidence="30" id="KW-1185">Reference proteome</keyword>
<comment type="catalytic activity">
    <reaction evidence="21">
        <text>a 5'-end 2'-deoxyribose-2'-deoxyribonucleotide-DNA = (2E,4S)-4-hydroxypenten-2-al-5-phosphate + a 5'-end 5'-phospho-2'-deoxyribonucleoside-DNA + H(+)</text>
        <dbReference type="Rhea" id="RHEA:76255"/>
        <dbReference type="Rhea" id="RHEA-COMP:13180"/>
        <dbReference type="Rhea" id="RHEA-COMP:18657"/>
        <dbReference type="ChEBI" id="CHEBI:15378"/>
        <dbReference type="ChEBI" id="CHEBI:136412"/>
        <dbReference type="ChEBI" id="CHEBI:195194"/>
        <dbReference type="ChEBI" id="CHEBI:195195"/>
    </reaction>
</comment>
<evidence type="ECO:0000256" key="8">
    <source>
        <dbReference type="ARBA" id="ARBA00022695"/>
    </source>
</evidence>
<keyword evidence="16" id="KW-0238">DNA-binding</keyword>
<evidence type="ECO:0000256" key="3">
    <source>
        <dbReference type="ARBA" id="ARBA00004496"/>
    </source>
</evidence>
<keyword evidence="18" id="KW-0456">Lyase</keyword>
<dbReference type="GO" id="GO:0005737">
    <property type="term" value="C:cytoplasm"/>
    <property type="evidence" value="ECO:0007669"/>
    <property type="project" value="UniProtKB-SubCell"/>
</dbReference>
<organism evidence="28 30">
    <name type="scientific">Ooceraea biroi</name>
    <name type="common">Clonal raider ant</name>
    <name type="synonym">Cerapachys biroi</name>
    <dbReference type="NCBI Taxonomy" id="2015173"/>
    <lineage>
        <taxon>Eukaryota</taxon>
        <taxon>Metazoa</taxon>
        <taxon>Ecdysozoa</taxon>
        <taxon>Arthropoda</taxon>
        <taxon>Hexapoda</taxon>
        <taxon>Insecta</taxon>
        <taxon>Pterygota</taxon>
        <taxon>Neoptera</taxon>
        <taxon>Endopterygota</taxon>
        <taxon>Hymenoptera</taxon>
        <taxon>Apocrita</taxon>
        <taxon>Aculeata</taxon>
        <taxon>Formicoidea</taxon>
        <taxon>Formicidae</taxon>
        <taxon>Dorylinae</taxon>
        <taxon>Ooceraea</taxon>
    </lineage>
</organism>
<reference evidence="28 30" key="1">
    <citation type="journal article" date="2014" name="Curr. Biol.">
        <title>The genome of the clonal raider ant Cerapachys biroi.</title>
        <authorList>
            <person name="Oxley P.R."/>
            <person name="Ji L."/>
            <person name="Fetter-Pruneda I."/>
            <person name="McKenzie S.K."/>
            <person name="Li C."/>
            <person name="Hu H."/>
            <person name="Zhang G."/>
            <person name="Kronauer D.J."/>
        </authorList>
    </citation>
    <scope>NUCLEOTIDE SEQUENCE [LARGE SCALE GENOMIC DNA]</scope>
</reference>
<dbReference type="EC" id="2.7.7.7" evidence="24"/>
<dbReference type="InterPro" id="IPR027421">
    <property type="entry name" value="DNA_pol_lamdba_lyase_dom_sf"/>
</dbReference>
<evidence type="ECO:0000256" key="23">
    <source>
        <dbReference type="ARBA" id="ARBA00049244"/>
    </source>
</evidence>
<dbReference type="GO" id="GO:0006284">
    <property type="term" value="P:base-excision repair"/>
    <property type="evidence" value="ECO:0007669"/>
    <property type="project" value="TreeGrafter"/>
</dbReference>
<dbReference type="OMA" id="NYPYKKP"/>
<dbReference type="Gene3D" id="1.10.150.110">
    <property type="entry name" value="DNA polymerase beta, N-terminal domain-like"/>
    <property type="match status" value="1"/>
</dbReference>
<keyword evidence="14 24" id="KW-0239">DNA-directed DNA polymerase</keyword>
<sequence length="329" mass="37720">MGSTSNPNQDLCDILMELADYERNVSKDERKYYTYRMAAETLGTLSEKVKSGEEAKKLPNIGVKIATMIDEFLQTGKLQKLEDFKKDENNVSITLLARVSGIGSTKAKELVDAGIKTLEDLRKHQDKLTHCQKLGLKYFDDFEKKIPRAEIIQIEKILKSAIKELNSDYVVTICGSYRRGKEESRNINVLITHPEYTSKDAEKKTVSLKAIVECLEKKRLITDTISLGSTKFMGVCRLVEEKGKPFRKLNIQFTLYDQYYCAMLALTGSALFNMNIRARARKKKYTLNDYELKRHTTEGHPGETVKITCEEDIFKILDLPYKDPKDRNM</sequence>